<dbReference type="EC" id="1.7.1.17" evidence="6"/>
<comment type="function">
    <text evidence="6">Also exhibits azoreductase activity. Catalyzes the reductive cleavage of the azo bond in aromatic azo compounds to the corresponding amines.</text>
</comment>
<evidence type="ECO:0000256" key="4">
    <source>
        <dbReference type="ARBA" id="ARBA00023027"/>
    </source>
</evidence>
<dbReference type="GO" id="GO:0010181">
    <property type="term" value="F:FMN binding"/>
    <property type="evidence" value="ECO:0007669"/>
    <property type="project" value="UniProtKB-UniRule"/>
</dbReference>
<dbReference type="Proteomes" id="UP000298649">
    <property type="component" value="Chromosome linear"/>
</dbReference>
<dbReference type="Pfam" id="PF02525">
    <property type="entry name" value="Flavodoxin_2"/>
    <property type="match status" value="1"/>
</dbReference>
<keyword evidence="1 6" id="KW-0285">Flavoprotein</keyword>
<keyword evidence="3 6" id="KW-0560">Oxidoreductase</keyword>
<dbReference type="HAMAP" id="MF_01216">
    <property type="entry name" value="Azoreductase_type1"/>
    <property type="match status" value="1"/>
</dbReference>
<dbReference type="RefSeq" id="WP_045021453.1">
    <property type="nucleotide sequence ID" value="NZ_CP039923.1"/>
</dbReference>
<keyword evidence="4 6" id="KW-0520">NAD</keyword>
<dbReference type="PANTHER" id="PTHR43741">
    <property type="entry name" value="FMN-DEPENDENT NADH-AZOREDUCTASE 1"/>
    <property type="match status" value="1"/>
</dbReference>
<dbReference type="Gene3D" id="3.40.50.360">
    <property type="match status" value="1"/>
</dbReference>
<feature type="binding site" evidence="6">
    <location>
        <begin position="15"/>
        <end position="17"/>
    </location>
    <ligand>
        <name>FMN</name>
        <dbReference type="ChEBI" id="CHEBI:58210"/>
    </ligand>
</feature>
<proteinExistence type="inferred from homology"/>
<dbReference type="EC" id="1.6.5.-" evidence="6"/>
<evidence type="ECO:0000256" key="3">
    <source>
        <dbReference type="ARBA" id="ARBA00023002"/>
    </source>
</evidence>
<comment type="function">
    <text evidence="6">Quinone reductase that provides resistance to thiol-specific stress caused by electrophilic quinones.</text>
</comment>
<dbReference type="GO" id="GO:0016655">
    <property type="term" value="F:oxidoreductase activity, acting on NAD(P)H, quinone or similar compound as acceptor"/>
    <property type="evidence" value="ECO:0007669"/>
    <property type="project" value="InterPro"/>
</dbReference>
<dbReference type="InterPro" id="IPR023048">
    <property type="entry name" value="NADH:quinone_OxRdtase_FMN_depd"/>
</dbReference>
<dbReference type="PANTHER" id="PTHR43741:SF4">
    <property type="entry name" value="FMN-DEPENDENT NADH:QUINONE OXIDOREDUCTASE"/>
    <property type="match status" value="1"/>
</dbReference>
<protein>
    <recommendedName>
        <fullName evidence="6">FMN dependent NADH:quinone oxidoreductase</fullName>
        <ecNumber evidence="6">1.6.5.-</ecNumber>
    </recommendedName>
    <alternativeName>
        <fullName evidence="6">Azo-dye reductase</fullName>
    </alternativeName>
    <alternativeName>
        <fullName evidence="6">FMN-dependent NADH-azo compound oxidoreductase</fullName>
    </alternativeName>
    <alternativeName>
        <fullName evidence="6">FMN-dependent NADH-azoreductase</fullName>
        <ecNumber evidence="6">1.7.1.17</ecNumber>
    </alternativeName>
</protein>
<evidence type="ECO:0000256" key="6">
    <source>
        <dbReference type="HAMAP-Rule" id="MF_01216"/>
    </source>
</evidence>
<dbReference type="AlphaFoldDB" id="A0A4D7YT91"/>
<evidence type="ECO:0000259" key="7">
    <source>
        <dbReference type="Pfam" id="PF02525"/>
    </source>
</evidence>
<reference evidence="8 9" key="1">
    <citation type="submission" date="2019-04" db="EMBL/GenBank/DDBJ databases">
        <title>Complete genome sequence of Agrobacterium tumefaciens CFBP7129.</title>
        <authorList>
            <person name="Haryono M."/>
            <person name="Lin Y.-C."/>
            <person name="Lai E.-M."/>
            <person name="Kuo C.-H."/>
        </authorList>
    </citation>
    <scope>NUCLEOTIDE SEQUENCE [LARGE SCALE GENOMIC DNA]</scope>
    <source>
        <strain evidence="8 9">CFBP7129</strain>
    </source>
</reference>
<feature type="domain" description="Flavodoxin-like fold" evidence="7">
    <location>
        <begin position="1"/>
        <end position="188"/>
    </location>
</feature>
<keyword evidence="2 6" id="KW-0288">FMN</keyword>
<accession>A0A4D7YT91</accession>
<comment type="caution">
    <text evidence="6">Lacks conserved residue(s) required for the propagation of feature annotation.</text>
</comment>
<evidence type="ECO:0000256" key="5">
    <source>
        <dbReference type="ARBA" id="ARBA00048542"/>
    </source>
</evidence>
<dbReference type="InterPro" id="IPR003680">
    <property type="entry name" value="Flavodoxin_fold"/>
</dbReference>
<comment type="catalytic activity">
    <reaction evidence="5">
        <text>N,N-dimethyl-1,4-phenylenediamine + anthranilate + 2 NAD(+) = 2-(4-dimethylaminophenyl)diazenylbenzoate + 2 NADH + 2 H(+)</text>
        <dbReference type="Rhea" id="RHEA:55872"/>
        <dbReference type="ChEBI" id="CHEBI:15378"/>
        <dbReference type="ChEBI" id="CHEBI:15783"/>
        <dbReference type="ChEBI" id="CHEBI:16567"/>
        <dbReference type="ChEBI" id="CHEBI:57540"/>
        <dbReference type="ChEBI" id="CHEBI:57945"/>
        <dbReference type="ChEBI" id="CHEBI:71579"/>
        <dbReference type="EC" id="1.7.1.17"/>
    </reaction>
    <physiologicalReaction direction="right-to-left" evidence="5">
        <dbReference type="Rhea" id="RHEA:55874"/>
    </physiologicalReaction>
</comment>
<dbReference type="SUPFAM" id="SSF52218">
    <property type="entry name" value="Flavoproteins"/>
    <property type="match status" value="1"/>
</dbReference>
<comment type="similarity">
    <text evidence="6">Belongs to the azoreductase type 1 family.</text>
</comment>
<organism evidence="8 9">
    <name type="scientific">Agrobacterium tumefaciens</name>
    <dbReference type="NCBI Taxonomy" id="358"/>
    <lineage>
        <taxon>Bacteria</taxon>
        <taxon>Pseudomonadati</taxon>
        <taxon>Pseudomonadota</taxon>
        <taxon>Alphaproteobacteria</taxon>
        <taxon>Hyphomicrobiales</taxon>
        <taxon>Rhizobiaceae</taxon>
        <taxon>Rhizobium/Agrobacterium group</taxon>
        <taxon>Agrobacterium</taxon>
        <taxon>Agrobacterium tumefaciens complex</taxon>
    </lineage>
</organism>
<dbReference type="EMBL" id="CP039923">
    <property type="protein sequence ID" value="QCL96756.1"/>
    <property type="molecule type" value="Genomic_DNA"/>
</dbReference>
<gene>
    <name evidence="6" type="primary">azoR</name>
    <name evidence="8" type="ORF">CFBP7129_21535</name>
</gene>
<evidence type="ECO:0000313" key="9">
    <source>
        <dbReference type="Proteomes" id="UP000298649"/>
    </source>
</evidence>
<sequence length="192" mass="20289">MNILHIDSSITGDNSISRQLSASTISNIVKARPDAQVVYRDLVAEPLDHYQITDKPGNSTEGSAFSAAILSEFLAADTIVIGAPLYNFTIPSQLKAWIDRIVISGVTFKLGPDGSVGLIGEKRAILLVSRSAVYQPGTSWAPHEHAETFLKAIFGFIGIEPEVIVAEGAAYGPESRAAGIEAAEAAIARIAA</sequence>
<comment type="catalytic activity">
    <reaction evidence="6">
        <text>2 a quinone + NADH + H(+) = 2 a 1,4-benzosemiquinone + NAD(+)</text>
        <dbReference type="Rhea" id="RHEA:65952"/>
        <dbReference type="ChEBI" id="CHEBI:15378"/>
        <dbReference type="ChEBI" id="CHEBI:57540"/>
        <dbReference type="ChEBI" id="CHEBI:57945"/>
        <dbReference type="ChEBI" id="CHEBI:132124"/>
        <dbReference type="ChEBI" id="CHEBI:134225"/>
    </reaction>
</comment>
<evidence type="ECO:0000313" key="8">
    <source>
        <dbReference type="EMBL" id="QCL96756.1"/>
    </source>
</evidence>
<feature type="binding site" evidence="6">
    <location>
        <position position="9"/>
    </location>
    <ligand>
        <name>FMN</name>
        <dbReference type="ChEBI" id="CHEBI:58210"/>
    </ligand>
</feature>
<dbReference type="GO" id="GO:0016652">
    <property type="term" value="F:oxidoreductase activity, acting on NAD(P)H as acceptor"/>
    <property type="evidence" value="ECO:0007669"/>
    <property type="project" value="UniProtKB-UniRule"/>
</dbReference>
<comment type="cofactor">
    <cofactor evidence="6">
        <name>FMN</name>
        <dbReference type="ChEBI" id="CHEBI:58210"/>
    </cofactor>
    <text evidence="6">Binds 1 FMN per subunit.</text>
</comment>
<dbReference type="GO" id="GO:0009055">
    <property type="term" value="F:electron transfer activity"/>
    <property type="evidence" value="ECO:0007669"/>
    <property type="project" value="UniProtKB-UniRule"/>
</dbReference>
<evidence type="ECO:0000256" key="2">
    <source>
        <dbReference type="ARBA" id="ARBA00022643"/>
    </source>
</evidence>
<comment type="subunit">
    <text evidence="6">Homodimer.</text>
</comment>
<dbReference type="InterPro" id="IPR050104">
    <property type="entry name" value="FMN-dep_NADH:Q_OxRdtase_AzoR1"/>
</dbReference>
<dbReference type="InterPro" id="IPR029039">
    <property type="entry name" value="Flavoprotein-like_sf"/>
</dbReference>
<evidence type="ECO:0000256" key="1">
    <source>
        <dbReference type="ARBA" id="ARBA00022630"/>
    </source>
</evidence>
<name>A0A4D7YT91_AGRTU</name>